<dbReference type="AlphaFoldDB" id="A0A9P5ZN65"/>
<organism evidence="7 8">
    <name type="scientific">Pleurotus eryngii</name>
    <name type="common">Boletus of the steppes</name>
    <dbReference type="NCBI Taxonomy" id="5323"/>
    <lineage>
        <taxon>Eukaryota</taxon>
        <taxon>Fungi</taxon>
        <taxon>Dikarya</taxon>
        <taxon>Basidiomycota</taxon>
        <taxon>Agaricomycotina</taxon>
        <taxon>Agaricomycetes</taxon>
        <taxon>Agaricomycetidae</taxon>
        <taxon>Agaricales</taxon>
        <taxon>Pleurotineae</taxon>
        <taxon>Pleurotaceae</taxon>
        <taxon>Pleurotus</taxon>
    </lineage>
</organism>
<dbReference type="Pfam" id="PF02656">
    <property type="entry name" value="DUF202"/>
    <property type="match status" value="1"/>
</dbReference>
<evidence type="ECO:0000259" key="6">
    <source>
        <dbReference type="Pfam" id="PF02656"/>
    </source>
</evidence>
<feature type="transmembrane region" description="Helical" evidence="5">
    <location>
        <begin position="144"/>
        <end position="160"/>
    </location>
</feature>
<dbReference type="GO" id="GO:0033254">
    <property type="term" value="C:vacuolar transporter chaperone complex"/>
    <property type="evidence" value="ECO:0007669"/>
    <property type="project" value="TreeGrafter"/>
</dbReference>
<gene>
    <name evidence="7" type="ORF">BDN71DRAFT_1511270</name>
</gene>
<name>A0A9P5ZN65_PLEER</name>
<comment type="caution">
    <text evidence="7">The sequence shown here is derived from an EMBL/GenBank/DDBJ whole genome shotgun (WGS) entry which is preliminary data.</text>
</comment>
<keyword evidence="3 5" id="KW-1133">Transmembrane helix</keyword>
<evidence type="ECO:0000256" key="4">
    <source>
        <dbReference type="ARBA" id="ARBA00023136"/>
    </source>
</evidence>
<accession>A0A9P5ZN65</accession>
<dbReference type="GO" id="GO:0000329">
    <property type="term" value="C:fungal-type vacuole membrane"/>
    <property type="evidence" value="ECO:0007669"/>
    <property type="project" value="TreeGrafter"/>
</dbReference>
<keyword evidence="4 5" id="KW-0472">Membrane</keyword>
<dbReference type="OrthoDB" id="2243669at2759"/>
<sequence>MSTAAPRPGNGDVNARALRDVRPDSMIRRSWHAMTDILSPFSSSALTSLPRLRRPVRYHRADGIPETEQDDNGQRPTVQDYHAITSAPKVRVPKKVPTPVKVEAKVWFANERTWVGWLDLSIVIGTLALALLNASKDSVARNFAYVYALISVGVLIYGYSLYQHRISMIRRRDPGHFDMIAGPVVVSMLLFFAVLANFVIRARELKEKSVPIPGAGLFQMFSRNLSANSTIVPRPFA</sequence>
<dbReference type="EMBL" id="MU154641">
    <property type="protein sequence ID" value="KAF9490457.1"/>
    <property type="molecule type" value="Genomic_DNA"/>
</dbReference>
<reference evidence="7" key="1">
    <citation type="submission" date="2020-11" db="EMBL/GenBank/DDBJ databases">
        <authorList>
            <consortium name="DOE Joint Genome Institute"/>
            <person name="Ahrendt S."/>
            <person name="Riley R."/>
            <person name="Andreopoulos W."/>
            <person name="Labutti K."/>
            <person name="Pangilinan J."/>
            <person name="Ruiz-Duenas F.J."/>
            <person name="Barrasa J.M."/>
            <person name="Sanchez-Garcia M."/>
            <person name="Camarero S."/>
            <person name="Miyauchi S."/>
            <person name="Serrano A."/>
            <person name="Linde D."/>
            <person name="Babiker R."/>
            <person name="Drula E."/>
            <person name="Ayuso-Fernandez I."/>
            <person name="Pacheco R."/>
            <person name="Padilla G."/>
            <person name="Ferreira P."/>
            <person name="Barriuso J."/>
            <person name="Kellner H."/>
            <person name="Castanera R."/>
            <person name="Alfaro M."/>
            <person name="Ramirez L."/>
            <person name="Pisabarro A.G."/>
            <person name="Kuo A."/>
            <person name="Tritt A."/>
            <person name="Lipzen A."/>
            <person name="He G."/>
            <person name="Yan M."/>
            <person name="Ng V."/>
            <person name="Cullen D."/>
            <person name="Martin F."/>
            <person name="Rosso M.-N."/>
            <person name="Henrissat B."/>
            <person name="Hibbett D."/>
            <person name="Martinez A.T."/>
            <person name="Grigoriev I.V."/>
        </authorList>
    </citation>
    <scope>NUCLEOTIDE SEQUENCE</scope>
    <source>
        <strain evidence="7">ATCC 90797</strain>
    </source>
</reference>
<dbReference type="InterPro" id="IPR051572">
    <property type="entry name" value="VTC_Complex_Subunit"/>
</dbReference>
<evidence type="ECO:0000313" key="7">
    <source>
        <dbReference type="EMBL" id="KAF9490457.1"/>
    </source>
</evidence>
<protein>
    <recommendedName>
        <fullName evidence="6">DUF202 domain-containing protein</fullName>
    </recommendedName>
</protein>
<evidence type="ECO:0000256" key="2">
    <source>
        <dbReference type="ARBA" id="ARBA00022692"/>
    </source>
</evidence>
<dbReference type="InterPro" id="IPR003807">
    <property type="entry name" value="DUF202"/>
</dbReference>
<proteinExistence type="predicted"/>
<feature type="domain" description="DUF202" evidence="6">
    <location>
        <begin position="105"/>
        <end position="167"/>
    </location>
</feature>
<dbReference type="PANTHER" id="PTHR46140">
    <property type="entry name" value="VACUOLAR TRANSPORTER CHAPERONE 1-RELATED"/>
    <property type="match status" value="1"/>
</dbReference>
<feature type="transmembrane region" description="Helical" evidence="5">
    <location>
        <begin position="180"/>
        <end position="200"/>
    </location>
</feature>
<keyword evidence="2 5" id="KW-0812">Transmembrane</keyword>
<evidence type="ECO:0000256" key="3">
    <source>
        <dbReference type="ARBA" id="ARBA00022989"/>
    </source>
</evidence>
<evidence type="ECO:0000313" key="8">
    <source>
        <dbReference type="Proteomes" id="UP000807025"/>
    </source>
</evidence>
<feature type="transmembrane region" description="Helical" evidence="5">
    <location>
        <begin position="114"/>
        <end position="132"/>
    </location>
</feature>
<comment type="subcellular location">
    <subcellularLocation>
        <location evidence="1">Endomembrane system</location>
        <topology evidence="1">Multi-pass membrane protein</topology>
    </subcellularLocation>
</comment>
<keyword evidence="8" id="KW-1185">Reference proteome</keyword>
<dbReference type="PANTHER" id="PTHR46140:SF2">
    <property type="entry name" value="VACUOLAR TRANSPORTER CHAPERONE 3 COMPLEX SUBUNIT 3-RELATED"/>
    <property type="match status" value="1"/>
</dbReference>
<dbReference type="GO" id="GO:0012505">
    <property type="term" value="C:endomembrane system"/>
    <property type="evidence" value="ECO:0007669"/>
    <property type="project" value="UniProtKB-SubCell"/>
</dbReference>
<evidence type="ECO:0000256" key="5">
    <source>
        <dbReference type="SAM" id="Phobius"/>
    </source>
</evidence>
<dbReference type="Proteomes" id="UP000807025">
    <property type="component" value="Unassembled WGS sequence"/>
</dbReference>
<evidence type="ECO:0000256" key="1">
    <source>
        <dbReference type="ARBA" id="ARBA00004127"/>
    </source>
</evidence>